<organism evidence="2 3">
    <name type="scientific">Amygdalobacter indicium</name>
    <dbReference type="NCBI Taxonomy" id="3029272"/>
    <lineage>
        <taxon>Bacteria</taxon>
        <taxon>Bacillati</taxon>
        <taxon>Bacillota</taxon>
        <taxon>Clostridia</taxon>
        <taxon>Eubacteriales</taxon>
        <taxon>Oscillospiraceae</taxon>
        <taxon>Amygdalobacter</taxon>
    </lineage>
</organism>
<feature type="transmembrane region" description="Helical" evidence="1">
    <location>
        <begin position="59"/>
        <end position="86"/>
    </location>
</feature>
<accession>A0ABY8C7C4</accession>
<keyword evidence="1" id="KW-0812">Transmembrane</keyword>
<dbReference type="EMBL" id="CP118868">
    <property type="protein sequence ID" value="WEG36164.1"/>
    <property type="molecule type" value="Genomic_DNA"/>
</dbReference>
<feature type="transmembrane region" description="Helical" evidence="1">
    <location>
        <begin position="106"/>
        <end position="135"/>
    </location>
</feature>
<evidence type="ECO:0000313" key="2">
    <source>
        <dbReference type="EMBL" id="WEG36164.1"/>
    </source>
</evidence>
<keyword evidence="3" id="KW-1185">Reference proteome</keyword>
<feature type="transmembrane region" description="Helical" evidence="1">
    <location>
        <begin position="147"/>
        <end position="171"/>
    </location>
</feature>
<dbReference type="Proteomes" id="UP001220478">
    <property type="component" value="Chromosome"/>
</dbReference>
<gene>
    <name evidence="2" type="ORF">PYS61_03065</name>
</gene>
<sequence>MLQARLRTLSLTALTATLAALVMLIIKISPLKDIPFYFLLLCLQALVLRIFGIKTACEYYVVSSVLALLILQIPFCLSYICLVATWPFVKYFCETYILSRLHERKISLFFGLLVSKMFFISIYLGLTLVYLTMFVKIEPSVLLARRLSLALPAAACFSIFAVAFYVAALAVDCLLSRALLYFEVNWREKLQKYLHNK</sequence>
<reference evidence="2 3" key="1">
    <citation type="submission" date="2023-02" db="EMBL/GenBank/DDBJ databases">
        <title>Novel Oscillospiraceae bacterial genomes.</title>
        <authorList>
            <person name="Srinivasan S."/>
            <person name="Austin M.N."/>
            <person name="Fiedler T.L."/>
            <person name="Strenk S.M."/>
            <person name="Agnew K.J."/>
            <person name="Nagana Gowda G.A."/>
            <person name="Raftery D."/>
            <person name="Beamer M.A."/>
            <person name="Achilles S.L."/>
            <person name="Wiesenfeld H.C."/>
            <person name="Fredricks D.N."/>
            <person name="Hillier S.L."/>
        </authorList>
    </citation>
    <scope>NUCLEOTIDE SEQUENCE [LARGE SCALE GENOMIC DNA]</scope>
    <source>
        <strain evidence="2 3">CHIC02 1186E3-8</strain>
    </source>
</reference>
<feature type="transmembrane region" description="Helical" evidence="1">
    <location>
        <begin position="34"/>
        <end position="52"/>
    </location>
</feature>
<keyword evidence="1" id="KW-0472">Membrane</keyword>
<proteinExistence type="predicted"/>
<evidence type="ECO:0000256" key="1">
    <source>
        <dbReference type="SAM" id="Phobius"/>
    </source>
</evidence>
<dbReference type="RefSeq" id="WP_315570145.1">
    <property type="nucleotide sequence ID" value="NZ_CP118866.1"/>
</dbReference>
<name>A0ABY8C7C4_9FIRM</name>
<keyword evidence="1" id="KW-1133">Transmembrane helix</keyword>
<protein>
    <submittedName>
        <fullName evidence="2">Uncharacterized protein</fullName>
    </submittedName>
</protein>
<evidence type="ECO:0000313" key="3">
    <source>
        <dbReference type="Proteomes" id="UP001220478"/>
    </source>
</evidence>